<dbReference type="Pfam" id="PF03600">
    <property type="entry name" value="CitMHS"/>
    <property type="match status" value="1"/>
</dbReference>
<reference evidence="11" key="1">
    <citation type="journal article" date="2023" name="Commun. Biol.">
        <title>Genome analysis of Parmales, the sister group of diatoms, reveals the evolutionary specialization of diatoms from phago-mixotrophs to photoautotrophs.</title>
        <authorList>
            <person name="Ban H."/>
            <person name="Sato S."/>
            <person name="Yoshikawa S."/>
            <person name="Yamada K."/>
            <person name="Nakamura Y."/>
            <person name="Ichinomiya M."/>
            <person name="Sato N."/>
            <person name="Blanc-Mathieu R."/>
            <person name="Endo H."/>
            <person name="Kuwata A."/>
            <person name="Ogata H."/>
        </authorList>
    </citation>
    <scope>NUCLEOTIDE SEQUENCE [LARGE SCALE GENOMIC DNA]</scope>
</reference>
<feature type="transmembrane region" description="Helical" evidence="7">
    <location>
        <begin position="1270"/>
        <end position="1288"/>
    </location>
</feature>
<evidence type="ECO:0000256" key="7">
    <source>
        <dbReference type="SAM" id="Phobius"/>
    </source>
</evidence>
<gene>
    <name evidence="10" type="ORF">TrCOL_g1612</name>
</gene>
<proteinExistence type="predicted"/>
<organism evidence="10 11">
    <name type="scientific">Triparma columacea</name>
    <dbReference type="NCBI Taxonomy" id="722753"/>
    <lineage>
        <taxon>Eukaryota</taxon>
        <taxon>Sar</taxon>
        <taxon>Stramenopiles</taxon>
        <taxon>Ochrophyta</taxon>
        <taxon>Bolidophyceae</taxon>
        <taxon>Parmales</taxon>
        <taxon>Triparmaceae</taxon>
        <taxon>Triparma</taxon>
    </lineage>
</organism>
<accession>A0A9W7LEB3</accession>
<feature type="transmembrane region" description="Helical" evidence="7">
    <location>
        <begin position="951"/>
        <end position="969"/>
    </location>
</feature>
<feature type="compositionally biased region" description="Polar residues" evidence="6">
    <location>
        <begin position="395"/>
        <end position="413"/>
    </location>
</feature>
<dbReference type="OrthoDB" id="442352at2759"/>
<keyword evidence="5 7" id="KW-0472">Membrane</keyword>
<feature type="transmembrane region" description="Helical" evidence="7">
    <location>
        <begin position="975"/>
        <end position="993"/>
    </location>
</feature>
<feature type="transmembrane region" description="Helical" evidence="7">
    <location>
        <begin position="1005"/>
        <end position="1025"/>
    </location>
</feature>
<feature type="region of interest" description="Disordered" evidence="6">
    <location>
        <begin position="173"/>
        <end position="202"/>
    </location>
</feature>
<dbReference type="PANTHER" id="PTHR43568">
    <property type="entry name" value="P PROTEIN"/>
    <property type="match status" value="1"/>
</dbReference>
<feature type="region of interest" description="Disordered" evidence="6">
    <location>
        <begin position="633"/>
        <end position="661"/>
    </location>
</feature>
<dbReference type="EMBL" id="BRYA01000310">
    <property type="protein sequence ID" value="GMI46661.1"/>
    <property type="molecule type" value="Genomic_DNA"/>
</dbReference>
<feature type="compositionally biased region" description="Polar residues" evidence="6">
    <location>
        <begin position="173"/>
        <end position="184"/>
    </location>
</feature>
<evidence type="ECO:0000256" key="5">
    <source>
        <dbReference type="ARBA" id="ARBA00023136"/>
    </source>
</evidence>
<dbReference type="CDD" id="cd01116">
    <property type="entry name" value="P_permease"/>
    <property type="match status" value="1"/>
</dbReference>
<dbReference type="PANTHER" id="PTHR43568:SF1">
    <property type="entry name" value="P PROTEIN"/>
    <property type="match status" value="1"/>
</dbReference>
<keyword evidence="2" id="KW-0813">Transport</keyword>
<evidence type="ECO:0000313" key="10">
    <source>
        <dbReference type="EMBL" id="GMI46661.1"/>
    </source>
</evidence>
<evidence type="ECO:0000259" key="9">
    <source>
        <dbReference type="Pfam" id="PF07565"/>
    </source>
</evidence>
<feature type="compositionally biased region" description="Basic and acidic residues" evidence="6">
    <location>
        <begin position="52"/>
        <end position="68"/>
    </location>
</feature>
<feature type="region of interest" description="Disordered" evidence="6">
    <location>
        <begin position="1"/>
        <end position="75"/>
    </location>
</feature>
<feature type="transmembrane region" description="Helical" evidence="7">
    <location>
        <begin position="768"/>
        <end position="787"/>
    </location>
</feature>
<feature type="compositionally biased region" description="Basic and acidic residues" evidence="6">
    <location>
        <begin position="33"/>
        <end position="43"/>
    </location>
</feature>
<feature type="region of interest" description="Disordered" evidence="6">
    <location>
        <begin position="386"/>
        <end position="437"/>
    </location>
</feature>
<keyword evidence="4 7" id="KW-1133">Transmembrane helix</keyword>
<dbReference type="SUPFAM" id="SSF55804">
    <property type="entry name" value="Phoshotransferase/anion transport protein"/>
    <property type="match status" value="2"/>
</dbReference>
<feature type="transmembrane region" description="Helical" evidence="7">
    <location>
        <begin position="1168"/>
        <end position="1191"/>
    </location>
</feature>
<comment type="subcellular location">
    <subcellularLocation>
        <location evidence="1">Membrane</location>
        <topology evidence="1">Multi-pass membrane protein</topology>
    </subcellularLocation>
</comment>
<dbReference type="GO" id="GO:0016020">
    <property type="term" value="C:membrane"/>
    <property type="evidence" value="ECO:0007669"/>
    <property type="project" value="UniProtKB-SubCell"/>
</dbReference>
<dbReference type="InterPro" id="IPR013769">
    <property type="entry name" value="Band3_cytoplasmic_dom"/>
</dbReference>
<evidence type="ECO:0000313" key="11">
    <source>
        <dbReference type="Proteomes" id="UP001165065"/>
    </source>
</evidence>
<feature type="compositionally biased region" description="Basic and acidic residues" evidence="6">
    <location>
        <begin position="476"/>
        <end position="486"/>
    </location>
</feature>
<evidence type="ECO:0000256" key="4">
    <source>
        <dbReference type="ARBA" id="ARBA00022989"/>
    </source>
</evidence>
<dbReference type="InterPro" id="IPR051475">
    <property type="entry name" value="Diverse_Ion_Transporter"/>
</dbReference>
<feature type="transmembrane region" description="Helical" evidence="7">
    <location>
        <begin position="1045"/>
        <end position="1072"/>
    </location>
</feature>
<feature type="domain" description="Band 3 cytoplasmic" evidence="9">
    <location>
        <begin position="212"/>
        <end position="345"/>
    </location>
</feature>
<feature type="transmembrane region" description="Helical" evidence="7">
    <location>
        <begin position="1231"/>
        <end position="1250"/>
    </location>
</feature>
<keyword evidence="3 7" id="KW-0812">Transmembrane</keyword>
<dbReference type="Proteomes" id="UP001165065">
    <property type="component" value="Unassembled WGS sequence"/>
</dbReference>
<feature type="region of interest" description="Disordered" evidence="6">
    <location>
        <begin position="451"/>
        <end position="488"/>
    </location>
</feature>
<feature type="domain" description="Band 3 cytoplasmic" evidence="9">
    <location>
        <begin position="523"/>
        <end position="624"/>
    </location>
</feature>
<protein>
    <recommendedName>
        <fullName evidence="12">Citrate transporter-like domain-containing protein</fullName>
    </recommendedName>
</protein>
<sequence>MSDNTTAHATDDDSAGGRAAPPRSTSPEVPQQEVEKSTKRDSPPELSADKQNTLKKETLPHTTTEKPRPNAMSDTSAHGIRSLVFPDQENHNSKKDSVPSSVPQRLDISNMASDLDDGLPTSSGNLQMSMALKVEMEKTQASPTMKSRKLPHHTHNVLTSEVDDVIEMISSHKLSGSTRHSASGSLGGTGTHSRDGGESLGRISPLEHSCRYFIEMDELEYAPPEGNPDGAPEPVWVESARWKNGLEEDVEYNDDGSERFGVAHASGATMHGFFAFHQCLKKCVFLFDLDAHSLEEIAVEIVQKLVQESRINEENASDLQAAITAHHHHAMSKERHDELMAREKRRREKREKMMGRLARRRSSWAQGMSILKDKLAGSITNSRVNSASNSLNNSAHGSRATSRSTSPRGSRQPSLDGKLTRKGQEEVELSDMTSPEDAADALASSALKQLGIDDAPPAPPRRNSSFGKLASLIGGGERRGSTDKGKRQSFSMLPALDDSAAVVIDDDDAKLGWKDDKDEEDDQDDDAFDVMVGTCPFLDRQVAAFVRLGDADIIGELAEEGYRTRDLFLCLGPPDESEEVWQIGRSFAILMSQEEFAQKIDSATTKDGVISTVDYFIDQSVIIPNPHKSYPGKSDGGFNLNEAHSENGDSADGGESGVADIDADVTGDRRRSSAAQILSPEHIAALAKQHEEKSFFGKLLDTLGFSSATAPSVSSVLERSVEVPQHVLLQQRRRQRIAQERNRQLIKFAVEEEGCAKKDVWEDKDKRMLVLISTMCFAFLLAMTVWVGPALKESHGGVHVHEVHMHGFAGEVGGMIGISRDASFKQLLVVDDEIAVFDIKAVVQRGRGDGAEHRRRRLEEDGHAERVSIDIWSSLESKSCVSTPDLVLGAHDEAELLETVFTDDDWDSSCTHLTKDNANLFYFNVSTTSETPIAMMFQADGLPPHAKHRTLLSALLLAIVYFCIVTDIVHRTLVAMIGAALSLLLLATLNYHASMQTAIVWMDEGTLALLFGMMIIVNLVSTTGLFEWVAIRALGMSGGYMTKLMVLLCVATAFLSAFLDNVTTMLLLAPVTIELCKVIDMNPVAFLISEVMFSNIGGTATMIGDPPNIIIGNMLSEYVGFVDFIVNLAPCILLSSVAPMFFLMWYYKSTFDVPRKEFDMELLKKKYRIVDSVLLAKSGVILGTVLLLFFLHPVHHVDTSWVACIGAVALMVVATPHELHHVFESVEWDTLLFFAALFVMIEALATMGLIRSIGTGLSSIIAAAPAEMRLRVAICLILWVSAIVSGFLDNIPYTATMVPVVKLLSENPALGLPLEPLVWALSLGACLGGNVTLVGASANLVTAGSAEHAGHKISFKSFMLVGTPVTFLSVCVATAYCILLYDVGGVGGD</sequence>
<evidence type="ECO:0000256" key="3">
    <source>
        <dbReference type="ARBA" id="ARBA00022692"/>
    </source>
</evidence>
<dbReference type="GO" id="GO:0008509">
    <property type="term" value="F:monoatomic anion transmembrane transporter activity"/>
    <property type="evidence" value="ECO:0007669"/>
    <property type="project" value="InterPro"/>
</dbReference>
<evidence type="ECO:0000256" key="6">
    <source>
        <dbReference type="SAM" id="MobiDB-lite"/>
    </source>
</evidence>
<feature type="domain" description="Citrate transporter-like" evidence="8">
    <location>
        <begin position="961"/>
        <end position="1324"/>
    </location>
</feature>
<name>A0A9W7LEB3_9STRA</name>
<dbReference type="InterPro" id="IPR016152">
    <property type="entry name" value="PTrfase/Anion_transptr"/>
</dbReference>
<dbReference type="Pfam" id="PF07565">
    <property type="entry name" value="Band_3_cyto"/>
    <property type="match status" value="2"/>
</dbReference>
<feature type="transmembrane region" description="Helical" evidence="7">
    <location>
        <begin position="1084"/>
        <end position="1104"/>
    </location>
</feature>
<evidence type="ECO:0008006" key="12">
    <source>
        <dbReference type="Google" id="ProtNLM"/>
    </source>
</evidence>
<feature type="transmembrane region" description="Helical" evidence="7">
    <location>
        <begin position="1317"/>
        <end position="1338"/>
    </location>
</feature>
<feature type="transmembrane region" description="Helical" evidence="7">
    <location>
        <begin position="1358"/>
        <end position="1381"/>
    </location>
</feature>
<comment type="caution">
    <text evidence="10">The sequence shown here is derived from an EMBL/GenBank/DDBJ whole genome shotgun (WGS) entry which is preliminary data.</text>
</comment>
<dbReference type="InterPro" id="IPR004680">
    <property type="entry name" value="Cit_transptr-like_dom"/>
</dbReference>
<evidence type="ECO:0000259" key="8">
    <source>
        <dbReference type="Pfam" id="PF03600"/>
    </source>
</evidence>
<evidence type="ECO:0000256" key="1">
    <source>
        <dbReference type="ARBA" id="ARBA00004141"/>
    </source>
</evidence>
<keyword evidence="11" id="KW-1185">Reference proteome</keyword>
<feature type="transmembrane region" description="Helical" evidence="7">
    <location>
        <begin position="1124"/>
        <end position="1147"/>
    </location>
</feature>
<evidence type="ECO:0000256" key="2">
    <source>
        <dbReference type="ARBA" id="ARBA00022448"/>
    </source>
</evidence>
<dbReference type="Gene3D" id="3.40.930.10">
    <property type="entry name" value="Mannitol-specific EII, Chain A"/>
    <property type="match status" value="2"/>
</dbReference>